<dbReference type="InterPro" id="IPR012934">
    <property type="entry name" value="Znf_AD"/>
</dbReference>
<gene>
    <name evidence="3" type="ORF">CLODIP_2_CD09657</name>
</gene>
<feature type="binding site" evidence="1">
    <location>
        <position position="121"/>
    </location>
    <ligand>
        <name>Zn(2+)</name>
        <dbReference type="ChEBI" id="CHEBI:29105"/>
    </ligand>
</feature>
<feature type="binding site" evidence="1">
    <location>
        <position position="70"/>
    </location>
    <ligand>
        <name>Zn(2+)</name>
        <dbReference type="ChEBI" id="CHEBI:29105"/>
    </ligand>
</feature>
<dbReference type="OrthoDB" id="6600346at2759"/>
<feature type="binding site" evidence="1">
    <location>
        <position position="118"/>
    </location>
    <ligand>
        <name>Zn(2+)</name>
        <dbReference type="ChEBI" id="CHEBI:29105"/>
    </ligand>
</feature>
<accession>A0A8S1DIW5</accession>
<keyword evidence="4" id="KW-1185">Reference proteome</keyword>
<keyword evidence="1" id="KW-0479">Metal-binding</keyword>
<dbReference type="EMBL" id="CADEPI010000211">
    <property type="protein sequence ID" value="CAB3380550.1"/>
    <property type="molecule type" value="Genomic_DNA"/>
</dbReference>
<keyword evidence="1" id="KW-0863">Zinc-finger</keyword>
<evidence type="ECO:0000259" key="2">
    <source>
        <dbReference type="PROSITE" id="PS51915"/>
    </source>
</evidence>
<comment type="caution">
    <text evidence="3">The sequence shown here is derived from an EMBL/GenBank/DDBJ whole genome shotgun (WGS) entry which is preliminary data.</text>
</comment>
<evidence type="ECO:0000256" key="1">
    <source>
        <dbReference type="PROSITE-ProRule" id="PRU01263"/>
    </source>
</evidence>
<dbReference type="SUPFAM" id="SSF57716">
    <property type="entry name" value="Glucocorticoid receptor-like (DNA-binding domain)"/>
    <property type="match status" value="1"/>
</dbReference>
<dbReference type="PANTHER" id="PTHR39942">
    <property type="entry name" value="BCDNA.LD26519-RELATED"/>
    <property type="match status" value="1"/>
</dbReference>
<feature type="domain" description="ZAD" evidence="2">
    <location>
        <begin position="68"/>
        <end position="145"/>
    </location>
</feature>
<evidence type="ECO:0000313" key="3">
    <source>
        <dbReference type="EMBL" id="CAB3380550.1"/>
    </source>
</evidence>
<name>A0A8S1DIW5_9INSE</name>
<dbReference type="AlphaFoldDB" id="A0A8S1DIW5"/>
<organism evidence="3 4">
    <name type="scientific">Cloeon dipterum</name>
    <dbReference type="NCBI Taxonomy" id="197152"/>
    <lineage>
        <taxon>Eukaryota</taxon>
        <taxon>Metazoa</taxon>
        <taxon>Ecdysozoa</taxon>
        <taxon>Arthropoda</taxon>
        <taxon>Hexapoda</taxon>
        <taxon>Insecta</taxon>
        <taxon>Pterygota</taxon>
        <taxon>Palaeoptera</taxon>
        <taxon>Ephemeroptera</taxon>
        <taxon>Pisciforma</taxon>
        <taxon>Baetidae</taxon>
        <taxon>Cloeon</taxon>
    </lineage>
</organism>
<evidence type="ECO:0000313" key="4">
    <source>
        <dbReference type="Proteomes" id="UP000494165"/>
    </source>
</evidence>
<proteinExistence type="predicted"/>
<dbReference type="GO" id="GO:0005634">
    <property type="term" value="C:nucleus"/>
    <property type="evidence" value="ECO:0007669"/>
    <property type="project" value="InterPro"/>
</dbReference>
<dbReference type="SMART" id="SM00868">
    <property type="entry name" value="zf-AD"/>
    <property type="match status" value="1"/>
</dbReference>
<dbReference type="Proteomes" id="UP000494165">
    <property type="component" value="Unassembled WGS sequence"/>
</dbReference>
<dbReference type="Pfam" id="PF07776">
    <property type="entry name" value="zf-AD"/>
    <property type="match status" value="1"/>
</dbReference>
<dbReference type="PROSITE" id="PS51915">
    <property type="entry name" value="ZAD"/>
    <property type="match status" value="1"/>
</dbReference>
<feature type="binding site" evidence="1">
    <location>
        <position position="73"/>
    </location>
    <ligand>
        <name>Zn(2+)</name>
        <dbReference type="ChEBI" id="CHEBI:29105"/>
    </ligand>
</feature>
<protein>
    <recommendedName>
        <fullName evidence="2">ZAD domain-containing protein</fullName>
    </recommendedName>
</protein>
<keyword evidence="1" id="KW-0862">Zinc</keyword>
<reference evidence="3 4" key="1">
    <citation type="submission" date="2020-04" db="EMBL/GenBank/DDBJ databases">
        <authorList>
            <person name="Alioto T."/>
            <person name="Alioto T."/>
            <person name="Gomez Garrido J."/>
        </authorList>
    </citation>
    <scope>NUCLEOTIDE SEQUENCE [LARGE SCALE GENOMIC DNA]</scope>
</reference>
<sequence length="241" mass="26742">MHLFAICCSHTNRSRSANAPLRLSTTPRICVVTVFQQAVARGVAVLSDASSLSRMSGASEAADGNEKIQCRLCAEYERSKYLIDIFGREGTKHNLDLKIRKCLPIVVQEDDGMPRMVCIDCINRLDMVAVFVESCMRSHHQFINVLTNDPRRRVSGPAAFTINETVAVEEVLIKAEPMSEEDEIDLEDLPHVLQRKDHVGGGSGGNPRVAQVFSIDRDDAQTEEVSTIFIKSEPVDVNEED</sequence>
<dbReference type="Gene3D" id="3.40.1800.20">
    <property type="match status" value="1"/>
</dbReference>
<dbReference type="GO" id="GO:0008270">
    <property type="term" value="F:zinc ion binding"/>
    <property type="evidence" value="ECO:0007669"/>
    <property type="project" value="UniProtKB-UniRule"/>
</dbReference>
<dbReference type="PANTHER" id="PTHR39942:SF1">
    <property type="entry name" value="BCDNA.LD26519-RELATED"/>
    <property type="match status" value="1"/>
</dbReference>